<proteinExistence type="predicted"/>
<keyword evidence="4" id="KW-1185">Reference proteome</keyword>
<evidence type="ECO:0000256" key="2">
    <source>
        <dbReference type="SAM" id="Phobius"/>
    </source>
</evidence>
<feature type="transmembrane region" description="Helical" evidence="2">
    <location>
        <begin position="70"/>
        <end position="95"/>
    </location>
</feature>
<keyword evidence="2" id="KW-0812">Transmembrane</keyword>
<gene>
    <name evidence="3" type="ORF">ATSB10_07910</name>
</gene>
<dbReference type="PATRIC" id="fig|445710.3.peg.790"/>
<keyword evidence="2" id="KW-0472">Membrane</keyword>
<reference evidence="3 4" key="1">
    <citation type="submission" date="2016-02" db="EMBL/GenBank/DDBJ databases">
        <title>Complete genome sequencing and analysis of ATSB10, Dyella thiooxydans isolated from rhizosphere soil of sunflower (Helianthus annuus L.).</title>
        <authorList>
            <person name="Lee Y."/>
            <person name="Hwangbo K."/>
            <person name="Chung H."/>
            <person name="Yoo J."/>
            <person name="Kim K.Y."/>
            <person name="Sa T.M."/>
            <person name="Um Y."/>
            <person name="Madhaiyan M."/>
        </authorList>
    </citation>
    <scope>NUCLEOTIDE SEQUENCE [LARGE SCALE GENOMIC DNA]</scope>
    <source>
        <strain evidence="3 4">ATSB10</strain>
    </source>
</reference>
<evidence type="ECO:0000313" key="4">
    <source>
        <dbReference type="Proteomes" id="UP000077255"/>
    </source>
</evidence>
<sequence>MAELQGPAPIPPPRFAVPPTPAPAPRHSGLGIASFVIALIGFVGMFLTFAVAGVLRASGVPTGAHDPASILVGLAVILMGLVSLIAVGLGVGGLFQTGRRKLFASLGLGIAVFTVLSTAGLIILGMSRS</sequence>
<dbReference type="STRING" id="445710.ATSB10_07910"/>
<protein>
    <submittedName>
        <fullName evidence="3">Uncharacterized protein</fullName>
    </submittedName>
</protein>
<evidence type="ECO:0000313" key="3">
    <source>
        <dbReference type="EMBL" id="AND68245.1"/>
    </source>
</evidence>
<dbReference type="Proteomes" id="UP000077255">
    <property type="component" value="Chromosome"/>
</dbReference>
<dbReference type="AlphaFoldDB" id="A0A161J263"/>
<feature type="transmembrane region" description="Helical" evidence="2">
    <location>
        <begin position="102"/>
        <end position="126"/>
    </location>
</feature>
<name>A0A161J263_9GAMM</name>
<dbReference type="KEGG" id="dtx:ATSB10_07910"/>
<feature type="region of interest" description="Disordered" evidence="1">
    <location>
        <begin position="1"/>
        <end position="22"/>
    </location>
</feature>
<evidence type="ECO:0000256" key="1">
    <source>
        <dbReference type="SAM" id="MobiDB-lite"/>
    </source>
</evidence>
<organism evidence="3 4">
    <name type="scientific">Dyella thiooxydans</name>
    <dbReference type="NCBI Taxonomy" id="445710"/>
    <lineage>
        <taxon>Bacteria</taxon>
        <taxon>Pseudomonadati</taxon>
        <taxon>Pseudomonadota</taxon>
        <taxon>Gammaproteobacteria</taxon>
        <taxon>Lysobacterales</taxon>
        <taxon>Rhodanobacteraceae</taxon>
        <taxon>Dyella</taxon>
    </lineage>
</organism>
<accession>A0A161J263</accession>
<dbReference type="EMBL" id="CP014841">
    <property type="protein sequence ID" value="AND68245.1"/>
    <property type="molecule type" value="Genomic_DNA"/>
</dbReference>
<feature type="transmembrane region" description="Helical" evidence="2">
    <location>
        <begin position="35"/>
        <end position="58"/>
    </location>
</feature>
<feature type="compositionally biased region" description="Pro residues" evidence="1">
    <location>
        <begin position="8"/>
        <end position="22"/>
    </location>
</feature>
<keyword evidence="2" id="KW-1133">Transmembrane helix</keyword>